<dbReference type="PROSITE" id="PS00383">
    <property type="entry name" value="TYR_PHOSPHATASE_1"/>
    <property type="match status" value="1"/>
</dbReference>
<sequence length="347" mass="38196">MSVRYVEIAQALNSRFPIIDVRTPAEFKEGHIPGASNLPLFTNEERAAVGTLYKQKGPEEAFLQGLEFTGPKMRYLAEQGKALARNGGIMVHCWRGGQRSSSVGWLLAQAGLQVAVIRGGYKAYRAFVQQGIEAFSGPLMVIGGPTGSGKTEVLYELDAAGEQTLDLEGLANHKGSAFGAFGEPDQPSVTHFENLLFARLSELDPARWTWVENESKAIGRVYLPASLCSRMEKAPLFDLRVPLPDRLDRLVGLYAAFPAKELEAAFMKIKKRLGGQNLKAALEALNAKDYRQAAAIALRYYDKAYAYYARERQKHTRIIPVVPASGHAKGIADQLIALAREEQNYPI</sequence>
<dbReference type="GO" id="GO:0043828">
    <property type="term" value="F:tRNA 2-selenouridine synthase activity"/>
    <property type="evidence" value="ECO:0007669"/>
    <property type="project" value="InterPro"/>
</dbReference>
<dbReference type="InterPro" id="IPR001763">
    <property type="entry name" value="Rhodanese-like_dom"/>
</dbReference>
<dbReference type="InterPro" id="IPR001307">
    <property type="entry name" value="Thiosulphate_STrfase_CS"/>
</dbReference>
<evidence type="ECO:0000259" key="2">
    <source>
        <dbReference type="PROSITE" id="PS50206"/>
    </source>
</evidence>
<keyword evidence="1" id="KW-0711">Selenium</keyword>
<dbReference type="PROSITE" id="PS00380">
    <property type="entry name" value="RHODANESE_1"/>
    <property type="match status" value="1"/>
</dbReference>
<dbReference type="Proteomes" id="UP000321580">
    <property type="component" value="Unassembled WGS sequence"/>
</dbReference>
<evidence type="ECO:0000313" key="4">
    <source>
        <dbReference type="Proteomes" id="UP000321580"/>
    </source>
</evidence>
<comment type="caution">
    <text evidence="3">The sequence shown here is derived from an EMBL/GenBank/DDBJ whole genome shotgun (WGS) entry which is preliminary data.</text>
</comment>
<dbReference type="GO" id="GO:0004792">
    <property type="term" value="F:thiosulfate-cyanide sulfurtransferase activity"/>
    <property type="evidence" value="ECO:0007669"/>
    <property type="project" value="InterPro"/>
</dbReference>
<evidence type="ECO:0000313" key="3">
    <source>
        <dbReference type="EMBL" id="TXB63592.1"/>
    </source>
</evidence>
<dbReference type="GO" id="GO:0002098">
    <property type="term" value="P:tRNA wobble uridine modification"/>
    <property type="evidence" value="ECO:0007669"/>
    <property type="project" value="InterPro"/>
</dbReference>
<dbReference type="Pfam" id="PF00581">
    <property type="entry name" value="Rhodanese"/>
    <property type="match status" value="1"/>
</dbReference>
<dbReference type="InterPro" id="IPR036873">
    <property type="entry name" value="Rhodanese-like_dom_sf"/>
</dbReference>
<dbReference type="NCBIfam" id="NF008750">
    <property type="entry name" value="PRK11784.1-2"/>
    <property type="match status" value="1"/>
</dbReference>
<dbReference type="SUPFAM" id="SSF52821">
    <property type="entry name" value="Rhodanese/Cell cycle control phosphatase"/>
    <property type="match status" value="1"/>
</dbReference>
<evidence type="ECO:0000256" key="1">
    <source>
        <dbReference type="ARBA" id="ARBA00023266"/>
    </source>
</evidence>
<dbReference type="SMART" id="SM00450">
    <property type="entry name" value="RHOD"/>
    <property type="match status" value="1"/>
</dbReference>
<feature type="domain" description="Rhodanese" evidence="2">
    <location>
        <begin position="12"/>
        <end position="133"/>
    </location>
</feature>
<dbReference type="InterPro" id="IPR058840">
    <property type="entry name" value="AAA_SelU"/>
</dbReference>
<protein>
    <submittedName>
        <fullName evidence="3">tRNA 2-selenouridine(34) synthase MnmH</fullName>
    </submittedName>
</protein>
<organism evidence="3 4">
    <name type="scientific">Phaeodactylibacter luteus</name>
    <dbReference type="NCBI Taxonomy" id="1564516"/>
    <lineage>
        <taxon>Bacteria</taxon>
        <taxon>Pseudomonadati</taxon>
        <taxon>Bacteroidota</taxon>
        <taxon>Saprospiria</taxon>
        <taxon>Saprospirales</taxon>
        <taxon>Haliscomenobacteraceae</taxon>
        <taxon>Phaeodactylibacter</taxon>
    </lineage>
</organism>
<dbReference type="PANTHER" id="PTHR30401">
    <property type="entry name" value="TRNA 2-SELENOURIDINE SYNTHASE"/>
    <property type="match status" value="1"/>
</dbReference>
<dbReference type="Pfam" id="PF26341">
    <property type="entry name" value="AAA_SelU"/>
    <property type="match status" value="1"/>
</dbReference>
<dbReference type="Gene3D" id="3.40.250.10">
    <property type="entry name" value="Rhodanese-like domain"/>
    <property type="match status" value="1"/>
</dbReference>
<dbReference type="PROSITE" id="PS50206">
    <property type="entry name" value="RHODANESE_3"/>
    <property type="match status" value="1"/>
</dbReference>
<dbReference type="InterPro" id="IPR016130">
    <property type="entry name" value="Tyr_Pase_AS"/>
</dbReference>
<dbReference type="PANTHER" id="PTHR30401:SF0">
    <property type="entry name" value="TRNA 2-SELENOURIDINE SYNTHASE"/>
    <property type="match status" value="1"/>
</dbReference>
<name>A0A5C6RQC5_9BACT</name>
<dbReference type="NCBIfam" id="TIGR03167">
    <property type="entry name" value="tRNA_sel_U_synt"/>
    <property type="match status" value="1"/>
</dbReference>
<reference evidence="3 4" key="1">
    <citation type="submission" date="2019-08" db="EMBL/GenBank/DDBJ databases">
        <title>Genome of Phaeodactylibacter luteus.</title>
        <authorList>
            <person name="Bowman J.P."/>
        </authorList>
    </citation>
    <scope>NUCLEOTIDE SEQUENCE [LARGE SCALE GENOMIC DNA]</scope>
    <source>
        <strain evidence="3 4">KCTC 42180</strain>
    </source>
</reference>
<dbReference type="InterPro" id="IPR017582">
    <property type="entry name" value="SelU"/>
</dbReference>
<accession>A0A5C6RQC5</accession>
<dbReference type="OrthoDB" id="9808735at2"/>
<proteinExistence type="predicted"/>
<gene>
    <name evidence="3" type="primary">mnmH</name>
    <name evidence="3" type="ORF">FRY97_08695</name>
</gene>
<dbReference type="AlphaFoldDB" id="A0A5C6RQC5"/>
<keyword evidence="4" id="KW-1185">Reference proteome</keyword>
<dbReference type="RefSeq" id="WP_147167062.1">
    <property type="nucleotide sequence ID" value="NZ_VOOR01000014.1"/>
</dbReference>
<dbReference type="EMBL" id="VOOR01000014">
    <property type="protein sequence ID" value="TXB63592.1"/>
    <property type="molecule type" value="Genomic_DNA"/>
</dbReference>